<evidence type="ECO:0000313" key="3">
    <source>
        <dbReference type="Proteomes" id="UP000555411"/>
    </source>
</evidence>
<name>A0A842I8W2_9RHOB</name>
<evidence type="ECO:0000256" key="1">
    <source>
        <dbReference type="SAM" id="Phobius"/>
    </source>
</evidence>
<keyword evidence="3" id="KW-1185">Reference proteome</keyword>
<keyword evidence="1" id="KW-0812">Transmembrane</keyword>
<feature type="transmembrane region" description="Helical" evidence="1">
    <location>
        <begin position="106"/>
        <end position="127"/>
    </location>
</feature>
<gene>
    <name evidence="2" type="ORF">H7F16_11115</name>
</gene>
<sequence>MKAWQIFTHSLRQVFGNMGAAVRVSLVPFVGLIVAFLVLGGGMMFSMMGRMEQGMEGGMGGGGIVLMLVLIVVYIGVFTMIAVNWHRFVLLNEPVGWMPQVRMDRILAYFGTALLVGLIMAVLFLMVGLLVSLTGMVGIIVGIPVFVLLVSQSFRFTTALPGAALGQGGGISGAMAATSGQWLTLLGLTVIYLAASIVVGLVAGLLSMIPLLGILIYIAFQWAAMMVGLSILTTLYGHYVEGRALA</sequence>
<dbReference type="AlphaFoldDB" id="A0A842I8W2"/>
<proteinExistence type="predicted"/>
<keyword evidence="1" id="KW-1133">Transmembrane helix</keyword>
<feature type="transmembrane region" description="Helical" evidence="1">
    <location>
        <begin position="133"/>
        <end position="150"/>
    </location>
</feature>
<feature type="transmembrane region" description="Helical" evidence="1">
    <location>
        <begin position="214"/>
        <end position="236"/>
    </location>
</feature>
<keyword evidence="1" id="KW-0472">Membrane</keyword>
<accession>A0A842I8W2</accession>
<dbReference type="Proteomes" id="UP000555411">
    <property type="component" value="Unassembled WGS sequence"/>
</dbReference>
<feature type="transmembrane region" description="Helical" evidence="1">
    <location>
        <begin position="64"/>
        <end position="85"/>
    </location>
</feature>
<reference evidence="2 3" key="1">
    <citation type="journal article" date="2017" name="Int. J. Syst. Evol. Microbiol.">
        <title>Gemmobacter straminiformis sp. nov., isolated from an artificial fountain.</title>
        <authorList>
            <person name="Kang J.Y."/>
            <person name="Kim M.J."/>
            <person name="Chun J."/>
            <person name="Son K.P."/>
            <person name="Jahng K.Y."/>
        </authorList>
    </citation>
    <scope>NUCLEOTIDE SEQUENCE [LARGE SCALE GENOMIC DNA]</scope>
    <source>
        <strain evidence="2 3">CAM-8</strain>
    </source>
</reference>
<organism evidence="2 3">
    <name type="scientific">Paragemmobacter straminiformis</name>
    <dbReference type="NCBI Taxonomy" id="2045119"/>
    <lineage>
        <taxon>Bacteria</taxon>
        <taxon>Pseudomonadati</taxon>
        <taxon>Pseudomonadota</taxon>
        <taxon>Alphaproteobacteria</taxon>
        <taxon>Rhodobacterales</taxon>
        <taxon>Paracoccaceae</taxon>
        <taxon>Paragemmobacter</taxon>
    </lineage>
</organism>
<comment type="caution">
    <text evidence="2">The sequence shown here is derived from an EMBL/GenBank/DDBJ whole genome shotgun (WGS) entry which is preliminary data.</text>
</comment>
<feature type="transmembrane region" description="Helical" evidence="1">
    <location>
        <begin position="182"/>
        <end position="208"/>
    </location>
</feature>
<protein>
    <submittedName>
        <fullName evidence="2">Threonine dehydratase</fullName>
    </submittedName>
</protein>
<dbReference type="RefSeq" id="WP_185797676.1">
    <property type="nucleotide sequence ID" value="NZ_JACLQD010000003.1"/>
</dbReference>
<dbReference type="EMBL" id="JACLQD010000003">
    <property type="protein sequence ID" value="MBC2836056.1"/>
    <property type="molecule type" value="Genomic_DNA"/>
</dbReference>
<feature type="transmembrane region" description="Helical" evidence="1">
    <location>
        <begin position="21"/>
        <end position="44"/>
    </location>
</feature>
<evidence type="ECO:0000313" key="2">
    <source>
        <dbReference type="EMBL" id="MBC2836056.1"/>
    </source>
</evidence>